<dbReference type="GO" id="GO:0030170">
    <property type="term" value="F:pyridoxal phosphate binding"/>
    <property type="evidence" value="ECO:0007669"/>
    <property type="project" value="InterPro"/>
</dbReference>
<accession>K1RR14</accession>
<dbReference type="SUPFAM" id="SSF53383">
    <property type="entry name" value="PLP-dependent transferases"/>
    <property type="match status" value="1"/>
</dbReference>
<dbReference type="InterPro" id="IPR015424">
    <property type="entry name" value="PyrdxlP-dep_Trfase"/>
</dbReference>
<evidence type="ECO:0000256" key="1">
    <source>
        <dbReference type="ARBA" id="ARBA00001933"/>
    </source>
</evidence>
<dbReference type="Gene3D" id="3.40.640.10">
    <property type="entry name" value="Type I PLP-dependent aspartate aminotransferase-like (Major domain)"/>
    <property type="match status" value="2"/>
</dbReference>
<evidence type="ECO:0000256" key="4">
    <source>
        <dbReference type="ARBA" id="ARBA00022898"/>
    </source>
</evidence>
<comment type="cofactor">
    <cofactor evidence="1 6">
        <name>pyridoxal 5'-phosphate</name>
        <dbReference type="ChEBI" id="CHEBI:597326"/>
    </cofactor>
</comment>
<dbReference type="EC" id="4.4.1.1" evidence="3"/>
<gene>
    <name evidence="7" type="ORF">CGI_10027044</name>
</gene>
<dbReference type="HOGENOM" id="CLU_474313_0_0_1"/>
<dbReference type="InterPro" id="IPR015422">
    <property type="entry name" value="PyrdxlP-dep_Trfase_small"/>
</dbReference>
<dbReference type="InterPro" id="IPR000277">
    <property type="entry name" value="Cys/Met-Metab_PyrdxlP-dep_enz"/>
</dbReference>
<dbReference type="InterPro" id="IPR054542">
    <property type="entry name" value="Cys_met_metab_PP"/>
</dbReference>
<evidence type="ECO:0000256" key="6">
    <source>
        <dbReference type="RuleBase" id="RU362118"/>
    </source>
</evidence>
<protein>
    <recommendedName>
        <fullName evidence="3">cystathionine gamma-lyase</fullName>
        <ecNumber evidence="3">4.4.1.1</ecNumber>
    </recommendedName>
    <alternativeName>
        <fullName evidence="5">Gamma-cystathionase</fullName>
    </alternativeName>
</protein>
<keyword evidence="4 6" id="KW-0663">Pyridoxal phosphate</keyword>
<proteinExistence type="inferred from homology"/>
<dbReference type="Pfam" id="PF01053">
    <property type="entry name" value="Cys_Met_Meta_PP"/>
    <property type="match status" value="1"/>
</dbReference>
<dbReference type="PROSITE" id="PS00868">
    <property type="entry name" value="CYS_MET_METAB_PP"/>
    <property type="match status" value="1"/>
</dbReference>
<dbReference type="GO" id="GO:0005737">
    <property type="term" value="C:cytoplasm"/>
    <property type="evidence" value="ECO:0007669"/>
    <property type="project" value="TreeGrafter"/>
</dbReference>
<dbReference type="InterPro" id="IPR015421">
    <property type="entry name" value="PyrdxlP-dep_Trfase_major"/>
</dbReference>
<name>K1RR14_MAGGI</name>
<dbReference type="GO" id="GO:0019346">
    <property type="term" value="P:transsulfuration"/>
    <property type="evidence" value="ECO:0007669"/>
    <property type="project" value="InterPro"/>
</dbReference>
<dbReference type="Gene3D" id="3.90.1150.10">
    <property type="entry name" value="Aspartate Aminotransferase, domain 1"/>
    <property type="match status" value="1"/>
</dbReference>
<reference evidence="7" key="1">
    <citation type="journal article" date="2012" name="Nature">
        <title>The oyster genome reveals stress adaptation and complexity of shell formation.</title>
        <authorList>
            <person name="Zhang G."/>
            <person name="Fang X."/>
            <person name="Guo X."/>
            <person name="Li L."/>
            <person name="Luo R."/>
            <person name="Xu F."/>
            <person name="Yang P."/>
            <person name="Zhang L."/>
            <person name="Wang X."/>
            <person name="Qi H."/>
            <person name="Xiong Z."/>
            <person name="Que H."/>
            <person name="Xie Y."/>
            <person name="Holland P.W."/>
            <person name="Paps J."/>
            <person name="Zhu Y."/>
            <person name="Wu F."/>
            <person name="Chen Y."/>
            <person name="Wang J."/>
            <person name="Peng C."/>
            <person name="Meng J."/>
            <person name="Yang L."/>
            <person name="Liu J."/>
            <person name="Wen B."/>
            <person name="Zhang N."/>
            <person name="Huang Z."/>
            <person name="Zhu Q."/>
            <person name="Feng Y."/>
            <person name="Mount A."/>
            <person name="Hedgecock D."/>
            <person name="Xu Z."/>
            <person name="Liu Y."/>
            <person name="Domazet-Loso T."/>
            <person name="Du Y."/>
            <person name="Sun X."/>
            <person name="Zhang S."/>
            <person name="Liu B."/>
            <person name="Cheng P."/>
            <person name="Jiang X."/>
            <person name="Li J."/>
            <person name="Fan D."/>
            <person name="Wang W."/>
            <person name="Fu W."/>
            <person name="Wang T."/>
            <person name="Wang B."/>
            <person name="Zhang J."/>
            <person name="Peng Z."/>
            <person name="Li Y."/>
            <person name="Li N."/>
            <person name="Wang J."/>
            <person name="Chen M."/>
            <person name="He Y."/>
            <person name="Tan F."/>
            <person name="Song X."/>
            <person name="Zheng Q."/>
            <person name="Huang R."/>
            <person name="Yang H."/>
            <person name="Du X."/>
            <person name="Chen L."/>
            <person name="Yang M."/>
            <person name="Gaffney P.M."/>
            <person name="Wang S."/>
            <person name="Luo L."/>
            <person name="She Z."/>
            <person name="Ming Y."/>
            <person name="Huang W."/>
            <person name="Zhang S."/>
            <person name="Huang B."/>
            <person name="Zhang Y."/>
            <person name="Qu T."/>
            <person name="Ni P."/>
            <person name="Miao G."/>
            <person name="Wang J."/>
            <person name="Wang Q."/>
            <person name="Steinberg C.E."/>
            <person name="Wang H."/>
            <person name="Li N."/>
            <person name="Qian L."/>
            <person name="Zhang G."/>
            <person name="Li Y."/>
            <person name="Yang H."/>
            <person name="Liu X."/>
            <person name="Wang J."/>
            <person name="Yin Y."/>
            <person name="Wang J."/>
        </authorList>
    </citation>
    <scope>NUCLEOTIDE SEQUENCE [LARGE SCALE GENOMIC DNA]</scope>
    <source>
        <strain evidence="7">05x7-T-G4-1.051#20</strain>
    </source>
</reference>
<dbReference type="AlphaFoldDB" id="K1RR14"/>
<evidence type="ECO:0000256" key="3">
    <source>
        <dbReference type="ARBA" id="ARBA00012085"/>
    </source>
</evidence>
<dbReference type="InParanoid" id="K1RR14"/>
<evidence type="ECO:0000256" key="2">
    <source>
        <dbReference type="ARBA" id="ARBA00005038"/>
    </source>
</evidence>
<dbReference type="GO" id="GO:0019344">
    <property type="term" value="P:cysteine biosynthetic process"/>
    <property type="evidence" value="ECO:0007669"/>
    <property type="project" value="UniProtKB-UniPathway"/>
</dbReference>
<evidence type="ECO:0000256" key="5">
    <source>
        <dbReference type="ARBA" id="ARBA00029853"/>
    </source>
</evidence>
<sequence length="575" mass="63613">MNTDFYYVIVTKPITGTFQDRAIMRGLGVTVLVLAVACLWSPRTDARSYSSYWKSPRRTDYVLDHKFYNYLERVTRAPFTELRKAQLILTSYREANKYSANGDANDAARIFFSLKPRSITFSDMEDVDSGAAVQDATDEGTVTELPGHTIERMVTRDVTGEAAENLRIEQKSMNAKMSKKWFPPQSDLEKGVNGLHINDVTPDTVATSSRFSSPPGPKTEALVPPIYHSSTYKLQSVDDYLKILEEGGYIYSRLGNFTNDSVCAVINSLEGGKGSLVVNNPCYSGTYDIVVNILPRYGIEHTFVTTGCPVEEYRKHIKPNTRMLYGETPCNPNMAILDLEEFGKLGRSLDNVLTIVDSTFASPYLQPVIKHGIDISMHSCTKYLGGHSDLVAGCLTFGSVDLWKTMIHYQTTLGTSMSPHDASLLLRGIKTLPIRMEKHSSNAQKVAEFLEKHPKVQKVMYPGLPSHPQHQIARKQMKIFSGMIAAEIRGGVQGGKILVENVRLVQLAVSLGGVESLIEHPATMTHGPMLMTSEDRLSGGITDGLVRISIGIEDPDDLIKDLQQALAKIPENVIG</sequence>
<dbReference type="EMBL" id="JH818091">
    <property type="protein sequence ID" value="EKC36856.1"/>
    <property type="molecule type" value="Genomic_DNA"/>
</dbReference>
<evidence type="ECO:0000313" key="7">
    <source>
        <dbReference type="EMBL" id="EKC36856.1"/>
    </source>
</evidence>
<dbReference type="PANTHER" id="PTHR11808">
    <property type="entry name" value="TRANS-SULFURATION ENZYME FAMILY MEMBER"/>
    <property type="match status" value="1"/>
</dbReference>
<dbReference type="GO" id="GO:0016846">
    <property type="term" value="F:carbon-sulfur lyase activity"/>
    <property type="evidence" value="ECO:0007669"/>
    <property type="project" value="TreeGrafter"/>
</dbReference>
<comment type="pathway">
    <text evidence="2">Amino-acid biosynthesis; L-cysteine biosynthesis; L-cysteine from L-homocysteine and L-serine: step 2/2.</text>
</comment>
<comment type="similarity">
    <text evidence="6">Belongs to the trans-sulfuration enzymes family.</text>
</comment>
<dbReference type="UniPathway" id="UPA00136">
    <property type="reaction ID" value="UER00202"/>
</dbReference>
<dbReference type="CDD" id="cd00614">
    <property type="entry name" value="CGS_like"/>
    <property type="match status" value="1"/>
</dbReference>
<dbReference type="FunFam" id="3.90.1150.10:FF:000008">
    <property type="entry name" value="Cystathionine gamma-synthase"/>
    <property type="match status" value="1"/>
</dbReference>
<dbReference type="PANTHER" id="PTHR11808:SF80">
    <property type="entry name" value="CYSTATHIONINE GAMMA-LYASE"/>
    <property type="match status" value="1"/>
</dbReference>
<organism evidence="7">
    <name type="scientific">Magallana gigas</name>
    <name type="common">Pacific oyster</name>
    <name type="synonym">Crassostrea gigas</name>
    <dbReference type="NCBI Taxonomy" id="29159"/>
    <lineage>
        <taxon>Eukaryota</taxon>
        <taxon>Metazoa</taxon>
        <taxon>Spiralia</taxon>
        <taxon>Lophotrochozoa</taxon>
        <taxon>Mollusca</taxon>
        <taxon>Bivalvia</taxon>
        <taxon>Autobranchia</taxon>
        <taxon>Pteriomorphia</taxon>
        <taxon>Ostreida</taxon>
        <taxon>Ostreoidea</taxon>
        <taxon>Ostreidae</taxon>
        <taxon>Magallana</taxon>
    </lineage>
</organism>